<evidence type="ECO:0000313" key="1">
    <source>
        <dbReference type="EMBL" id="TCD62115.1"/>
    </source>
</evidence>
<reference evidence="1 2" key="1">
    <citation type="submission" date="2018-11" db="EMBL/GenBank/DDBJ databases">
        <title>Genome assembly of Steccherinum ochraceum LE-BIN_3174, the white-rot fungus of the Steccherinaceae family (The Residual Polyporoid clade, Polyporales, Basidiomycota).</title>
        <authorList>
            <person name="Fedorova T.V."/>
            <person name="Glazunova O.A."/>
            <person name="Landesman E.O."/>
            <person name="Moiseenko K.V."/>
            <person name="Psurtseva N.V."/>
            <person name="Savinova O.S."/>
            <person name="Shakhova N.V."/>
            <person name="Tyazhelova T.V."/>
            <person name="Vasina D.V."/>
        </authorList>
    </citation>
    <scope>NUCLEOTIDE SEQUENCE [LARGE SCALE GENOMIC DNA]</scope>
    <source>
        <strain evidence="1 2">LE-BIN_3174</strain>
    </source>
</reference>
<protein>
    <submittedName>
        <fullName evidence="1">Uncharacterized protein</fullName>
    </submittedName>
</protein>
<dbReference type="OrthoDB" id="2559662at2759"/>
<accession>A0A4R0R9Z9</accession>
<dbReference type="Gene3D" id="3.40.50.11350">
    <property type="match status" value="1"/>
</dbReference>
<name>A0A4R0R9Z9_9APHY</name>
<dbReference type="AlphaFoldDB" id="A0A4R0R9Z9"/>
<sequence>WEKIATRRDLTLDWEQTFVSQAVDMLVGQRAQVLIGNGFSSMTSNIVTLRMANGFPPASNRFW</sequence>
<evidence type="ECO:0000313" key="2">
    <source>
        <dbReference type="Proteomes" id="UP000292702"/>
    </source>
</evidence>
<comment type="caution">
    <text evidence="1">The sequence shown here is derived from an EMBL/GenBank/DDBJ whole genome shotgun (WGS) entry which is preliminary data.</text>
</comment>
<dbReference type="Proteomes" id="UP000292702">
    <property type="component" value="Unassembled WGS sequence"/>
</dbReference>
<dbReference type="EMBL" id="RWJN01000401">
    <property type="protein sequence ID" value="TCD62115.1"/>
    <property type="molecule type" value="Genomic_DNA"/>
</dbReference>
<gene>
    <name evidence="1" type="ORF">EIP91_007469</name>
</gene>
<organism evidence="1 2">
    <name type="scientific">Steccherinum ochraceum</name>
    <dbReference type="NCBI Taxonomy" id="92696"/>
    <lineage>
        <taxon>Eukaryota</taxon>
        <taxon>Fungi</taxon>
        <taxon>Dikarya</taxon>
        <taxon>Basidiomycota</taxon>
        <taxon>Agaricomycotina</taxon>
        <taxon>Agaricomycetes</taxon>
        <taxon>Polyporales</taxon>
        <taxon>Steccherinaceae</taxon>
        <taxon>Steccherinum</taxon>
    </lineage>
</organism>
<proteinExistence type="predicted"/>
<feature type="non-terminal residue" evidence="1">
    <location>
        <position position="1"/>
    </location>
</feature>
<keyword evidence="2" id="KW-1185">Reference proteome</keyword>